<protein>
    <submittedName>
        <fullName evidence="3">Cysteine hydrolase</fullName>
    </submittedName>
</protein>
<dbReference type="KEGG" id="sufl:FIL70_08585"/>
<reference evidence="3 4" key="1">
    <citation type="submission" date="2019-06" db="EMBL/GenBank/DDBJ databases">
        <title>Genome organization and adaptive potential of archetypical organophosphate degarding Sphingobium fuliginis ATCC 27551.</title>
        <authorList>
            <person name="Sarwar A."/>
            <person name="Parthasarathy S."/>
            <person name="Singh C."/>
            <person name="Siddavattam D."/>
        </authorList>
    </citation>
    <scope>NUCLEOTIDE SEQUENCE [LARGE SCALE GENOMIC DNA]</scope>
    <source>
        <strain evidence="3 4">ATCC 27551</strain>
    </source>
</reference>
<dbReference type="CDD" id="cd00431">
    <property type="entry name" value="cysteine_hydrolases"/>
    <property type="match status" value="1"/>
</dbReference>
<feature type="domain" description="Isochorismatase-like" evidence="2">
    <location>
        <begin position="10"/>
        <end position="177"/>
    </location>
</feature>
<dbReference type="Gene3D" id="3.40.50.850">
    <property type="entry name" value="Isochorismatase-like"/>
    <property type="match status" value="1"/>
</dbReference>
<dbReference type="InterPro" id="IPR050272">
    <property type="entry name" value="Isochorismatase-like_hydrls"/>
</dbReference>
<dbReference type="PANTHER" id="PTHR43540">
    <property type="entry name" value="PEROXYUREIDOACRYLATE/UREIDOACRYLATE AMIDOHYDROLASE-RELATED"/>
    <property type="match status" value="1"/>
</dbReference>
<evidence type="ECO:0000313" key="3">
    <source>
        <dbReference type="EMBL" id="QDC37269.1"/>
    </source>
</evidence>
<proteinExistence type="predicted"/>
<dbReference type="Pfam" id="PF00857">
    <property type="entry name" value="Isochorismatase"/>
    <property type="match status" value="1"/>
</dbReference>
<dbReference type="Proteomes" id="UP000311469">
    <property type="component" value="Chromosome cSF1"/>
</dbReference>
<sequence length="187" mass="20209">MPITAIDQKTALIVIDLQKSIAGHPLLTPIGDIIERANALSDAFRRHGLPVVQVVVDNVDLGRSDTSRPRPPAPPEAMELIPDLNTAPSDHHVVKTTVGAFTSTELESYLREQGVTQVVVIGVATSFGVESTVRHARELGFEVTVATDAVTDVSEENHDRALKGIFPRMAETGTTQEIIDKLDESRA</sequence>
<accession>A0A5B8CDI4</accession>
<dbReference type="AlphaFoldDB" id="A0A5B8CDI4"/>
<dbReference type="GO" id="GO:0016787">
    <property type="term" value="F:hydrolase activity"/>
    <property type="evidence" value="ECO:0007669"/>
    <property type="project" value="UniProtKB-KW"/>
</dbReference>
<dbReference type="RefSeq" id="WP_140042068.1">
    <property type="nucleotide sequence ID" value="NZ_CP041016.1"/>
</dbReference>
<evidence type="ECO:0000259" key="2">
    <source>
        <dbReference type="Pfam" id="PF00857"/>
    </source>
</evidence>
<gene>
    <name evidence="3" type="ORF">FIL70_08585</name>
</gene>
<dbReference type="EMBL" id="CP041016">
    <property type="protein sequence ID" value="QDC37269.1"/>
    <property type="molecule type" value="Genomic_DNA"/>
</dbReference>
<dbReference type="SUPFAM" id="SSF52499">
    <property type="entry name" value="Isochorismatase-like hydrolases"/>
    <property type="match status" value="1"/>
</dbReference>
<evidence type="ECO:0000313" key="4">
    <source>
        <dbReference type="Proteomes" id="UP000311469"/>
    </source>
</evidence>
<evidence type="ECO:0000256" key="1">
    <source>
        <dbReference type="ARBA" id="ARBA00022801"/>
    </source>
</evidence>
<dbReference type="InterPro" id="IPR036380">
    <property type="entry name" value="Isochorismatase-like_sf"/>
</dbReference>
<organism evidence="3 4">
    <name type="scientific">Sphingobium fuliginis ATCC 27551</name>
    <dbReference type="NCBI Taxonomy" id="1208342"/>
    <lineage>
        <taxon>Bacteria</taxon>
        <taxon>Pseudomonadati</taxon>
        <taxon>Pseudomonadota</taxon>
        <taxon>Alphaproteobacteria</taxon>
        <taxon>Sphingomonadales</taxon>
        <taxon>Sphingomonadaceae</taxon>
        <taxon>Sphingobium</taxon>
    </lineage>
</organism>
<dbReference type="PANTHER" id="PTHR43540:SF7">
    <property type="entry name" value="ISOCHORISMATASE FAMILY PROTEIN YECD"/>
    <property type="match status" value="1"/>
</dbReference>
<keyword evidence="1 3" id="KW-0378">Hydrolase</keyword>
<dbReference type="InterPro" id="IPR000868">
    <property type="entry name" value="Isochorismatase-like_dom"/>
</dbReference>
<name>A0A5B8CDI4_SPHSA</name>